<reference evidence="3 4" key="1">
    <citation type="journal article" date="2015" name="Genome Announc.">
        <title>Draft Genome Sequence and Gene Annotation of the Entomopathogenic Fungus Verticillium hemipterigenum.</title>
        <authorList>
            <person name="Horn F."/>
            <person name="Habel A."/>
            <person name="Scharf D.H."/>
            <person name="Dworschak J."/>
            <person name="Brakhage A.A."/>
            <person name="Guthke R."/>
            <person name="Hertweck C."/>
            <person name="Linde J."/>
        </authorList>
    </citation>
    <scope>NUCLEOTIDE SEQUENCE [LARGE SCALE GENOMIC DNA]</scope>
</reference>
<protein>
    <recommendedName>
        <fullName evidence="5">Concanavalin A-like lectin/glucanase</fullName>
    </recommendedName>
</protein>
<dbReference type="InterPro" id="IPR000250">
    <property type="entry name" value="Peptidase_G1"/>
</dbReference>
<dbReference type="InterPro" id="IPR013320">
    <property type="entry name" value="ConA-like_dom_sf"/>
</dbReference>
<accession>A0A0A1TG32</accession>
<keyword evidence="2" id="KW-0732">Signal</keyword>
<dbReference type="OrthoDB" id="4936578at2759"/>
<sequence>MKTSTFFALLSTAVGVLAAPAEEAVHGPRRAPVSGPFAKDRKSRFGAQNVQSPWGGSVQEGRGWRTVTGTTVIPSVTNQSPSAGAAAWVGIDGYSCPNAILQTGVVAWGNGDVEAWYEWYPYDPVYYGSRFPVKAGDNIRMSVNATSYNSGTSTLENLTTGVSVTTPYNNMGYSLCLNDAEWIIEFGGGATAFADFGTWDIRNTGASGDNGQASANGGRITNVVINNHQYTQCGANSNGMRCVWQ</sequence>
<dbReference type="Gene3D" id="2.60.120.700">
    <property type="entry name" value="Peptidase G1"/>
    <property type="match status" value="1"/>
</dbReference>
<evidence type="ECO:0000256" key="1">
    <source>
        <dbReference type="PIRSR" id="PIRSR600250-50"/>
    </source>
</evidence>
<feature type="chain" id="PRO_5001979655" description="Concanavalin A-like lectin/glucanase" evidence="2">
    <location>
        <begin position="19"/>
        <end position="245"/>
    </location>
</feature>
<dbReference type="Pfam" id="PF01828">
    <property type="entry name" value="Peptidase_A4"/>
    <property type="match status" value="1"/>
</dbReference>
<dbReference type="EMBL" id="CDHN01000002">
    <property type="protein sequence ID" value="CEJ87292.1"/>
    <property type="molecule type" value="Genomic_DNA"/>
</dbReference>
<keyword evidence="4" id="KW-1185">Reference proteome</keyword>
<dbReference type="SUPFAM" id="SSF49899">
    <property type="entry name" value="Concanavalin A-like lectins/glucanases"/>
    <property type="match status" value="1"/>
</dbReference>
<dbReference type="PRINTS" id="PR00977">
    <property type="entry name" value="SCYTLDPTASE"/>
</dbReference>
<proteinExistence type="predicted"/>
<evidence type="ECO:0008006" key="5">
    <source>
        <dbReference type="Google" id="ProtNLM"/>
    </source>
</evidence>
<name>A0A0A1TG32_9HYPO</name>
<dbReference type="PANTHER" id="PTHR37536">
    <property type="entry name" value="PUTATIVE (AFU_ORTHOLOGUE AFUA_3G02970)-RELATED"/>
    <property type="match status" value="1"/>
</dbReference>
<gene>
    <name evidence="3" type="ORF">VHEMI04367</name>
</gene>
<feature type="signal peptide" evidence="2">
    <location>
        <begin position="1"/>
        <end position="18"/>
    </location>
</feature>
<dbReference type="PANTHER" id="PTHR37536:SF1">
    <property type="entry name" value="ASPERGILLOPEPSIN, PUTAITVE (AFU_ORTHOLOGUE AFUA_7G01200)"/>
    <property type="match status" value="1"/>
</dbReference>
<dbReference type="InterPro" id="IPR038656">
    <property type="entry name" value="Peptidase_G1_sf"/>
</dbReference>
<dbReference type="AlphaFoldDB" id="A0A0A1TG32"/>
<organism evidence="3 4">
    <name type="scientific">[Torrubiella] hemipterigena</name>
    <dbReference type="NCBI Taxonomy" id="1531966"/>
    <lineage>
        <taxon>Eukaryota</taxon>
        <taxon>Fungi</taxon>
        <taxon>Dikarya</taxon>
        <taxon>Ascomycota</taxon>
        <taxon>Pezizomycotina</taxon>
        <taxon>Sordariomycetes</taxon>
        <taxon>Hypocreomycetidae</taxon>
        <taxon>Hypocreales</taxon>
        <taxon>Clavicipitaceae</taxon>
        <taxon>Clavicipitaceae incertae sedis</taxon>
        <taxon>'Torrubiella' clade</taxon>
    </lineage>
</organism>
<dbReference type="GO" id="GO:0070007">
    <property type="term" value="F:glutamic-type endopeptidase activity"/>
    <property type="evidence" value="ECO:0007669"/>
    <property type="project" value="InterPro"/>
</dbReference>
<evidence type="ECO:0000256" key="2">
    <source>
        <dbReference type="SAM" id="SignalP"/>
    </source>
</evidence>
<dbReference type="Proteomes" id="UP000039046">
    <property type="component" value="Unassembled WGS sequence"/>
</dbReference>
<evidence type="ECO:0000313" key="3">
    <source>
        <dbReference type="EMBL" id="CEJ87292.1"/>
    </source>
</evidence>
<feature type="active site" description="Proton acceptor" evidence="1">
    <location>
        <position position="185"/>
    </location>
</feature>
<dbReference type="HOGENOM" id="CLU_066466_1_0_1"/>
<dbReference type="GO" id="GO:0006508">
    <property type="term" value="P:proteolysis"/>
    <property type="evidence" value="ECO:0007669"/>
    <property type="project" value="InterPro"/>
</dbReference>
<dbReference type="CDD" id="cd13426">
    <property type="entry name" value="Peptidase_G1"/>
    <property type="match status" value="1"/>
</dbReference>
<evidence type="ECO:0000313" key="4">
    <source>
        <dbReference type="Proteomes" id="UP000039046"/>
    </source>
</evidence>